<proteinExistence type="predicted"/>
<evidence type="ECO:0000313" key="1">
    <source>
        <dbReference type="EMBL" id="EED92455.1"/>
    </source>
</evidence>
<keyword evidence="2" id="KW-1185">Reference proteome</keyword>
<dbReference type="EMBL" id="CM000642">
    <property type="protein sequence ID" value="EED92455.1"/>
    <property type="molecule type" value="Genomic_DNA"/>
</dbReference>
<dbReference type="GeneID" id="7453169"/>
<dbReference type="RefSeq" id="XP_002290703.1">
    <property type="nucleotide sequence ID" value="XM_002290667.1"/>
</dbReference>
<dbReference type="KEGG" id="tps:THAPSDRAFT_22733"/>
<name>B8C2W3_THAPS</name>
<dbReference type="InterPro" id="IPR005358">
    <property type="entry name" value="Puta_zinc/iron-chelating_dom"/>
</dbReference>
<evidence type="ECO:0000313" key="2">
    <source>
        <dbReference type="Proteomes" id="UP000001449"/>
    </source>
</evidence>
<protein>
    <recommendedName>
        <fullName evidence="3">YkgJ family cysteine cluster protein</fullName>
    </recommendedName>
</protein>
<reference evidence="1 2" key="1">
    <citation type="journal article" date="2004" name="Science">
        <title>The genome of the diatom Thalassiosira pseudonana: ecology, evolution, and metabolism.</title>
        <authorList>
            <person name="Armbrust E.V."/>
            <person name="Berges J.A."/>
            <person name="Bowler C."/>
            <person name="Green B.R."/>
            <person name="Martinez D."/>
            <person name="Putnam N.H."/>
            <person name="Zhou S."/>
            <person name="Allen A.E."/>
            <person name="Apt K.E."/>
            <person name="Bechner M."/>
            <person name="Brzezinski M.A."/>
            <person name="Chaal B.K."/>
            <person name="Chiovitti A."/>
            <person name="Davis A.K."/>
            <person name="Demarest M.S."/>
            <person name="Detter J.C."/>
            <person name="Glavina T."/>
            <person name="Goodstein D."/>
            <person name="Hadi M.Z."/>
            <person name="Hellsten U."/>
            <person name="Hildebrand M."/>
            <person name="Jenkins B.D."/>
            <person name="Jurka J."/>
            <person name="Kapitonov V.V."/>
            <person name="Kroger N."/>
            <person name="Lau W.W."/>
            <person name="Lane T.W."/>
            <person name="Larimer F.W."/>
            <person name="Lippmeier J.C."/>
            <person name="Lucas S."/>
            <person name="Medina M."/>
            <person name="Montsant A."/>
            <person name="Obornik M."/>
            <person name="Parker M.S."/>
            <person name="Palenik B."/>
            <person name="Pazour G.J."/>
            <person name="Richardson P.M."/>
            <person name="Rynearson T.A."/>
            <person name="Saito M.A."/>
            <person name="Schwartz D.C."/>
            <person name="Thamatrakoln K."/>
            <person name="Valentin K."/>
            <person name="Vardi A."/>
            <person name="Wilkerson F.P."/>
            <person name="Rokhsar D.S."/>
        </authorList>
    </citation>
    <scope>NUCLEOTIDE SEQUENCE [LARGE SCALE GENOMIC DNA]</scope>
    <source>
        <strain evidence="1 2">CCMP1335</strain>
    </source>
</reference>
<dbReference type="AlphaFoldDB" id="B8C2W3"/>
<sequence length="259" mass="29628">MASLTHYRSMRSYNTMIRSYHFFVLVVMALFSSCDALAKTKVPLLRRLRAFLPTNYPLALPWYENGLEFSCTGCGKCCRVDGDVWLAPEEVTSVMKHLGNNEVDEFRRKYIRGEISPEDGDHTQSWMCLKRNEGACVFLDPLGKCGIYDVRPVQCSTYPFWPSLLESEDDWIDESVLPDDVPLDNSLGDRYWSSELGGCEGIGFSTKIDKVNSMSGSESETKQPLDIIAREEITAKMKTAKNHWKRFPSQEIKESTWYL</sequence>
<dbReference type="eggNOG" id="ENOG502SAAG">
    <property type="taxonomic scope" value="Eukaryota"/>
</dbReference>
<dbReference type="PaxDb" id="35128-Thaps22733"/>
<dbReference type="HOGENOM" id="CLU_1075554_0_0_1"/>
<gene>
    <name evidence="1" type="ORF">THAPSDRAFT_22733</name>
</gene>
<dbReference type="PANTHER" id="PTHR35866:SF1">
    <property type="entry name" value="YKGJ FAMILY CYSTEINE CLUSTER PROTEIN"/>
    <property type="match status" value="1"/>
</dbReference>
<dbReference type="PANTHER" id="PTHR35866">
    <property type="entry name" value="PUTATIVE-RELATED"/>
    <property type="match status" value="1"/>
</dbReference>
<dbReference type="OMA" id="RYWSSEL"/>
<evidence type="ECO:0008006" key="3">
    <source>
        <dbReference type="Google" id="ProtNLM"/>
    </source>
</evidence>
<dbReference type="Proteomes" id="UP000001449">
    <property type="component" value="Chromosome 5"/>
</dbReference>
<dbReference type="InParanoid" id="B8C2W3"/>
<accession>B8C2W3</accession>
<reference evidence="1 2" key="2">
    <citation type="journal article" date="2008" name="Nature">
        <title>The Phaeodactylum genome reveals the evolutionary history of diatom genomes.</title>
        <authorList>
            <person name="Bowler C."/>
            <person name="Allen A.E."/>
            <person name="Badger J.H."/>
            <person name="Grimwood J."/>
            <person name="Jabbari K."/>
            <person name="Kuo A."/>
            <person name="Maheswari U."/>
            <person name="Martens C."/>
            <person name="Maumus F."/>
            <person name="Otillar R.P."/>
            <person name="Rayko E."/>
            <person name="Salamov A."/>
            <person name="Vandepoele K."/>
            <person name="Beszteri B."/>
            <person name="Gruber A."/>
            <person name="Heijde M."/>
            <person name="Katinka M."/>
            <person name="Mock T."/>
            <person name="Valentin K."/>
            <person name="Verret F."/>
            <person name="Berges J.A."/>
            <person name="Brownlee C."/>
            <person name="Cadoret J.P."/>
            <person name="Chiovitti A."/>
            <person name="Choi C.J."/>
            <person name="Coesel S."/>
            <person name="De Martino A."/>
            <person name="Detter J.C."/>
            <person name="Durkin C."/>
            <person name="Falciatore A."/>
            <person name="Fournet J."/>
            <person name="Haruta M."/>
            <person name="Huysman M.J."/>
            <person name="Jenkins B.D."/>
            <person name="Jiroutova K."/>
            <person name="Jorgensen R.E."/>
            <person name="Joubert Y."/>
            <person name="Kaplan A."/>
            <person name="Kroger N."/>
            <person name="Kroth P.G."/>
            <person name="La Roche J."/>
            <person name="Lindquist E."/>
            <person name="Lommer M."/>
            <person name="Martin-Jezequel V."/>
            <person name="Lopez P.J."/>
            <person name="Lucas S."/>
            <person name="Mangogna M."/>
            <person name="McGinnis K."/>
            <person name="Medlin L.K."/>
            <person name="Montsant A."/>
            <person name="Oudot-Le Secq M.P."/>
            <person name="Napoli C."/>
            <person name="Obornik M."/>
            <person name="Parker M.S."/>
            <person name="Petit J.L."/>
            <person name="Porcel B.M."/>
            <person name="Poulsen N."/>
            <person name="Robison M."/>
            <person name="Rychlewski L."/>
            <person name="Rynearson T.A."/>
            <person name="Schmutz J."/>
            <person name="Shapiro H."/>
            <person name="Siaut M."/>
            <person name="Stanley M."/>
            <person name="Sussman M.R."/>
            <person name="Taylor A.R."/>
            <person name="Vardi A."/>
            <person name="von Dassow P."/>
            <person name="Vyverman W."/>
            <person name="Willis A."/>
            <person name="Wyrwicz L.S."/>
            <person name="Rokhsar D.S."/>
            <person name="Weissenbach J."/>
            <person name="Armbrust E.V."/>
            <person name="Green B.R."/>
            <person name="Van de Peer Y."/>
            <person name="Grigoriev I.V."/>
        </authorList>
    </citation>
    <scope>NUCLEOTIDE SEQUENCE [LARGE SCALE GENOMIC DNA]</scope>
    <source>
        <strain evidence="1 2">CCMP1335</strain>
    </source>
</reference>
<dbReference type="Pfam" id="PF03692">
    <property type="entry name" value="CxxCxxCC"/>
    <property type="match status" value="1"/>
</dbReference>
<organism evidence="1 2">
    <name type="scientific">Thalassiosira pseudonana</name>
    <name type="common">Marine diatom</name>
    <name type="synonym">Cyclotella nana</name>
    <dbReference type="NCBI Taxonomy" id="35128"/>
    <lineage>
        <taxon>Eukaryota</taxon>
        <taxon>Sar</taxon>
        <taxon>Stramenopiles</taxon>
        <taxon>Ochrophyta</taxon>
        <taxon>Bacillariophyta</taxon>
        <taxon>Coscinodiscophyceae</taxon>
        <taxon>Thalassiosirophycidae</taxon>
        <taxon>Thalassiosirales</taxon>
        <taxon>Thalassiosiraceae</taxon>
        <taxon>Thalassiosira</taxon>
    </lineage>
</organism>